<evidence type="ECO:0008006" key="8">
    <source>
        <dbReference type="Google" id="ProtNLM"/>
    </source>
</evidence>
<dbReference type="InterPro" id="IPR011333">
    <property type="entry name" value="SKP1/BTB/POZ_sf"/>
</dbReference>
<organism evidence="6 7">
    <name type="scientific">Cylindrotheca closterium</name>
    <dbReference type="NCBI Taxonomy" id="2856"/>
    <lineage>
        <taxon>Eukaryota</taxon>
        <taxon>Sar</taxon>
        <taxon>Stramenopiles</taxon>
        <taxon>Ochrophyta</taxon>
        <taxon>Bacillariophyta</taxon>
        <taxon>Bacillariophyceae</taxon>
        <taxon>Bacillariophycidae</taxon>
        <taxon>Bacillariales</taxon>
        <taxon>Bacillariaceae</taxon>
        <taxon>Cylindrotheca</taxon>
    </lineage>
</organism>
<reference evidence="6" key="1">
    <citation type="submission" date="2023-08" db="EMBL/GenBank/DDBJ databases">
        <authorList>
            <person name="Audoor S."/>
            <person name="Bilcke G."/>
        </authorList>
    </citation>
    <scope>NUCLEOTIDE SEQUENCE</scope>
</reference>
<dbReference type="AlphaFoldDB" id="A0AAD2FQQ5"/>
<dbReference type="InterPro" id="IPR001232">
    <property type="entry name" value="SKP1-like"/>
</dbReference>
<dbReference type="Pfam" id="PF01466">
    <property type="entry name" value="Skp1"/>
    <property type="match status" value="1"/>
</dbReference>
<dbReference type="SUPFAM" id="SSF54695">
    <property type="entry name" value="POZ domain"/>
    <property type="match status" value="1"/>
</dbReference>
<dbReference type="InterPro" id="IPR016072">
    <property type="entry name" value="Skp1_comp_dimer"/>
</dbReference>
<dbReference type="InterPro" id="IPR036296">
    <property type="entry name" value="SKP1-like_dim_sf"/>
</dbReference>
<dbReference type="InterPro" id="IPR016897">
    <property type="entry name" value="SKP1"/>
</dbReference>
<dbReference type="Proteomes" id="UP001295423">
    <property type="component" value="Unassembled WGS sequence"/>
</dbReference>
<dbReference type="SMART" id="SM00512">
    <property type="entry name" value="Skp1"/>
    <property type="match status" value="1"/>
</dbReference>
<comment type="caution">
    <text evidence="6">The sequence shown here is derived from an EMBL/GenBank/DDBJ whole genome shotgun (WGS) entry which is preliminary data.</text>
</comment>
<evidence type="ECO:0000256" key="3">
    <source>
        <dbReference type="PIRNR" id="PIRNR028729"/>
    </source>
</evidence>
<evidence type="ECO:0000313" key="6">
    <source>
        <dbReference type="EMBL" id="CAJ1949905.1"/>
    </source>
</evidence>
<sequence length="167" mass="19134">MDSEEGTVVLVSKEGDKFPVPKAVAYMSGLAKDTIDDENDDDEPEVPLPNVKADVLRKVIEYCEHYLKEKMTDIEKPLKSNKMSDVVQEWYATFVDSEEHEMLFELILAANFMDIKPLLELASAAVAAMMKGRTPEEIRKVFKIQEGDFTPEEENRVREENKWCEEA</sequence>
<dbReference type="PIRSF" id="PIRSF028729">
    <property type="entry name" value="E3_ubiquit_lig_SCF_Skp"/>
    <property type="match status" value="1"/>
</dbReference>
<dbReference type="SUPFAM" id="SSF81382">
    <property type="entry name" value="Skp1 dimerisation domain-like"/>
    <property type="match status" value="1"/>
</dbReference>
<dbReference type="InterPro" id="IPR016073">
    <property type="entry name" value="Skp1_comp_POZ"/>
</dbReference>
<comment type="pathway">
    <text evidence="3">Protein modification; protein ubiquitination.</text>
</comment>
<dbReference type="PANTHER" id="PTHR11165">
    <property type="entry name" value="SKP1"/>
    <property type="match status" value="1"/>
</dbReference>
<keyword evidence="7" id="KW-1185">Reference proteome</keyword>
<evidence type="ECO:0000256" key="2">
    <source>
        <dbReference type="ARBA" id="ARBA00022786"/>
    </source>
</evidence>
<gene>
    <name evidence="6" type="ORF">CYCCA115_LOCUS12324</name>
</gene>
<evidence type="ECO:0000259" key="4">
    <source>
        <dbReference type="Pfam" id="PF01466"/>
    </source>
</evidence>
<feature type="domain" description="SKP1 component POZ" evidence="5">
    <location>
        <begin position="8"/>
        <end position="67"/>
    </location>
</feature>
<accession>A0AAD2FQQ5</accession>
<protein>
    <recommendedName>
        <fullName evidence="8">SKP1-like protein</fullName>
    </recommendedName>
</protein>
<dbReference type="FunFam" id="3.30.710.10:FF:000026">
    <property type="entry name" value="E3 ubiquitin ligase complex SCF subunit"/>
    <property type="match status" value="1"/>
</dbReference>
<dbReference type="CDD" id="cd18322">
    <property type="entry name" value="BTB_POZ_SKP1"/>
    <property type="match status" value="1"/>
</dbReference>
<keyword evidence="2 3" id="KW-0833">Ubl conjugation pathway</keyword>
<feature type="domain" description="SKP1 component dimerisation" evidence="4">
    <location>
        <begin position="116"/>
        <end position="164"/>
    </location>
</feature>
<comment type="similarity">
    <text evidence="1 3">Belongs to the SKP1 family.</text>
</comment>
<dbReference type="Gene3D" id="3.30.710.10">
    <property type="entry name" value="Potassium Channel Kv1.1, Chain A"/>
    <property type="match status" value="1"/>
</dbReference>
<dbReference type="GO" id="GO:0006511">
    <property type="term" value="P:ubiquitin-dependent protein catabolic process"/>
    <property type="evidence" value="ECO:0007669"/>
    <property type="project" value="InterPro"/>
</dbReference>
<evidence type="ECO:0000259" key="5">
    <source>
        <dbReference type="Pfam" id="PF03931"/>
    </source>
</evidence>
<dbReference type="Pfam" id="PF03931">
    <property type="entry name" value="Skp1_POZ"/>
    <property type="match status" value="1"/>
</dbReference>
<dbReference type="EMBL" id="CAKOGP040001759">
    <property type="protein sequence ID" value="CAJ1949905.1"/>
    <property type="molecule type" value="Genomic_DNA"/>
</dbReference>
<evidence type="ECO:0000256" key="1">
    <source>
        <dbReference type="ARBA" id="ARBA00009993"/>
    </source>
</evidence>
<name>A0AAD2FQQ5_9STRA</name>
<proteinExistence type="inferred from homology"/>
<evidence type="ECO:0000313" key="7">
    <source>
        <dbReference type="Proteomes" id="UP001295423"/>
    </source>
</evidence>